<sequence>MHHVLKWANTPGRTITISHDSNFGITMPLNVYEFIPTDEDQTQYWYRDYTSGWRSAHSVPYGLKRAISTDVLEKYIQDHTQHFIQTAFPGNPILSDLFTTAYNYSRADDHFLLRETLQMWTANQLLIQGASIHPGSDILNLLPITGNTPLNGHVPLPRVVSDQFDHLIERRIWQLEKQILAELQKRIFARKKEDWLKIFLTLIVLMNTLERDSWRLYYWMFHLNDGCTWPHATTPKELLQKDEMLAESLAAHFTAISKGITPFSLDWTREQTAALVGNIEGADAIVAAFERVGRGLRNPDHALHVTNVLSNYHAADEKSLDFLYTSKVMMV</sequence>
<name>A0A4S2MVM9_9PEZI</name>
<dbReference type="InParanoid" id="A0A4S2MVM9"/>
<protein>
    <submittedName>
        <fullName evidence="1">Uncharacterized protein</fullName>
    </submittedName>
</protein>
<dbReference type="EMBL" id="ML220124">
    <property type="protein sequence ID" value="TGZ80584.1"/>
    <property type="molecule type" value="Genomic_DNA"/>
</dbReference>
<dbReference type="Proteomes" id="UP000298138">
    <property type="component" value="Unassembled WGS sequence"/>
</dbReference>
<dbReference type="OrthoDB" id="5362630at2759"/>
<gene>
    <name evidence="1" type="ORF">EX30DRAFT_307396</name>
</gene>
<reference evidence="1 2" key="1">
    <citation type="submission" date="2019-04" db="EMBL/GenBank/DDBJ databases">
        <title>Comparative genomics and transcriptomics to analyze fruiting body development in filamentous ascomycetes.</title>
        <authorList>
            <consortium name="DOE Joint Genome Institute"/>
            <person name="Lutkenhaus R."/>
            <person name="Traeger S."/>
            <person name="Breuer J."/>
            <person name="Kuo A."/>
            <person name="Lipzen A."/>
            <person name="Pangilinan J."/>
            <person name="Dilworth D."/>
            <person name="Sandor L."/>
            <person name="Poggeler S."/>
            <person name="Barry K."/>
            <person name="Grigoriev I.V."/>
            <person name="Nowrousian M."/>
        </authorList>
    </citation>
    <scope>NUCLEOTIDE SEQUENCE [LARGE SCALE GENOMIC DNA]</scope>
    <source>
        <strain evidence="1 2">CBS 389.68</strain>
    </source>
</reference>
<dbReference type="InterPro" id="IPR052973">
    <property type="entry name" value="Fungal_sec-metab_reg_TF"/>
</dbReference>
<proteinExistence type="predicted"/>
<evidence type="ECO:0000313" key="2">
    <source>
        <dbReference type="Proteomes" id="UP000298138"/>
    </source>
</evidence>
<keyword evidence="2" id="KW-1185">Reference proteome</keyword>
<dbReference type="AlphaFoldDB" id="A0A4S2MVM9"/>
<evidence type="ECO:0000313" key="1">
    <source>
        <dbReference type="EMBL" id="TGZ80584.1"/>
    </source>
</evidence>
<organism evidence="1 2">
    <name type="scientific">Ascodesmis nigricans</name>
    <dbReference type="NCBI Taxonomy" id="341454"/>
    <lineage>
        <taxon>Eukaryota</taxon>
        <taxon>Fungi</taxon>
        <taxon>Dikarya</taxon>
        <taxon>Ascomycota</taxon>
        <taxon>Pezizomycotina</taxon>
        <taxon>Pezizomycetes</taxon>
        <taxon>Pezizales</taxon>
        <taxon>Ascodesmidaceae</taxon>
        <taxon>Ascodesmis</taxon>
    </lineage>
</organism>
<dbReference type="STRING" id="341454.A0A4S2MVM9"/>
<dbReference type="PANTHER" id="PTHR35392">
    <property type="entry name" value="ZN(II)2CYS6 TRANSCRIPTION FACTOR (EUROFUNG)-RELATED-RELATED"/>
    <property type="match status" value="1"/>
</dbReference>
<accession>A0A4S2MVM9</accession>